<dbReference type="GO" id="GO:0008168">
    <property type="term" value="F:methyltransferase activity"/>
    <property type="evidence" value="ECO:0007669"/>
    <property type="project" value="UniProtKB-KW"/>
</dbReference>
<gene>
    <name evidence="5" type="ORF">J0X19_11700</name>
</gene>
<accession>A0A939EX18</accession>
<dbReference type="SUPFAM" id="SSF53335">
    <property type="entry name" value="S-adenosyl-L-methionine-dependent methyltransferases"/>
    <property type="match status" value="1"/>
</dbReference>
<evidence type="ECO:0000256" key="3">
    <source>
        <dbReference type="ARBA" id="ARBA00022691"/>
    </source>
</evidence>
<dbReference type="InterPro" id="IPR029063">
    <property type="entry name" value="SAM-dependent_MTases_sf"/>
</dbReference>
<dbReference type="InterPro" id="IPR002052">
    <property type="entry name" value="DNA_methylase_N6_adenine_CS"/>
</dbReference>
<dbReference type="GO" id="GO:0032259">
    <property type="term" value="P:methylation"/>
    <property type="evidence" value="ECO:0007669"/>
    <property type="project" value="UniProtKB-KW"/>
</dbReference>
<dbReference type="RefSeq" id="WP_206984537.1">
    <property type="nucleotide sequence ID" value="NZ_JAFLQZ010000006.1"/>
</dbReference>
<evidence type="ECO:0000313" key="5">
    <source>
        <dbReference type="EMBL" id="MBO0358611.1"/>
    </source>
</evidence>
<protein>
    <recommendedName>
        <fullName evidence="7">DNA methyltransferase</fullName>
    </recommendedName>
</protein>
<evidence type="ECO:0000313" key="6">
    <source>
        <dbReference type="Proteomes" id="UP000664144"/>
    </source>
</evidence>
<dbReference type="EMBL" id="JAFLQZ010000006">
    <property type="protein sequence ID" value="MBO0358611.1"/>
    <property type="molecule type" value="Genomic_DNA"/>
</dbReference>
<comment type="caution">
    <text evidence="5">The sequence shown here is derived from an EMBL/GenBank/DDBJ whole genome shotgun (WGS) entry which is preliminary data.</text>
</comment>
<evidence type="ECO:0008006" key="7">
    <source>
        <dbReference type="Google" id="ProtNLM"/>
    </source>
</evidence>
<organism evidence="5 6">
    <name type="scientific">Hymenobacter telluris</name>
    <dbReference type="NCBI Taxonomy" id="2816474"/>
    <lineage>
        <taxon>Bacteria</taxon>
        <taxon>Pseudomonadati</taxon>
        <taxon>Bacteroidota</taxon>
        <taxon>Cytophagia</taxon>
        <taxon>Cytophagales</taxon>
        <taxon>Hymenobacteraceae</taxon>
        <taxon>Hymenobacter</taxon>
    </lineage>
</organism>
<comment type="similarity">
    <text evidence="4">Belongs to the MT-A70-like family.</text>
</comment>
<keyword evidence="2" id="KW-0808">Transferase</keyword>
<evidence type="ECO:0000256" key="1">
    <source>
        <dbReference type="ARBA" id="ARBA00022603"/>
    </source>
</evidence>
<proteinExistence type="inferred from homology"/>
<dbReference type="GO" id="GO:0003676">
    <property type="term" value="F:nucleic acid binding"/>
    <property type="evidence" value="ECO:0007669"/>
    <property type="project" value="InterPro"/>
</dbReference>
<dbReference type="InterPro" id="IPR007757">
    <property type="entry name" value="MT-A70-like"/>
</dbReference>
<dbReference type="PANTHER" id="PTHR12829">
    <property type="entry name" value="N6-ADENOSINE-METHYLTRANSFERASE"/>
    <property type="match status" value="1"/>
</dbReference>
<dbReference type="PANTHER" id="PTHR12829:SF7">
    <property type="entry name" value="N6-ADENOSINE-METHYLTRANSFERASE CATALYTIC SUBUNIT"/>
    <property type="match status" value="1"/>
</dbReference>
<name>A0A939EX18_9BACT</name>
<sequence>MKFPPGQYGLILADPPWSYEMYSEKGHAKSPHAHYDCMTYPELAQLRDEFIFSTAPDAVCFMWAVWPKLDEAFKLMADWGFQYKTGGAWHKRSKSWTPDCLRPKSAFGTGYLFRSASEPFLVGTIGNPNILNRSTRNIIEAAVREHSRKPDCQYAMIESLFEGPYLELFARNTRKGWSSWGNQTEKFEAV</sequence>
<keyword evidence="6" id="KW-1185">Reference proteome</keyword>
<reference evidence="5" key="1">
    <citation type="submission" date="2021-03" db="EMBL/GenBank/DDBJ databases">
        <authorList>
            <person name="Kim M.K."/>
        </authorList>
    </citation>
    <scope>NUCLEOTIDE SEQUENCE</scope>
    <source>
        <strain evidence="5">BT186</strain>
    </source>
</reference>
<dbReference type="Proteomes" id="UP000664144">
    <property type="component" value="Unassembled WGS sequence"/>
</dbReference>
<dbReference type="PROSITE" id="PS51143">
    <property type="entry name" value="MT_A70"/>
    <property type="match status" value="1"/>
</dbReference>
<evidence type="ECO:0000256" key="4">
    <source>
        <dbReference type="PROSITE-ProRule" id="PRU00489"/>
    </source>
</evidence>
<dbReference type="Pfam" id="PF05063">
    <property type="entry name" value="MT-A70"/>
    <property type="match status" value="1"/>
</dbReference>
<evidence type="ECO:0000256" key="2">
    <source>
        <dbReference type="ARBA" id="ARBA00022679"/>
    </source>
</evidence>
<keyword evidence="3" id="KW-0949">S-adenosyl-L-methionine</keyword>
<dbReference type="PROSITE" id="PS00092">
    <property type="entry name" value="N6_MTASE"/>
    <property type="match status" value="1"/>
</dbReference>
<keyword evidence="1" id="KW-0489">Methyltransferase</keyword>
<dbReference type="AlphaFoldDB" id="A0A939EX18"/>